<dbReference type="Pfam" id="PF11871">
    <property type="entry name" value="DUF3391"/>
    <property type="match status" value="1"/>
</dbReference>
<dbReference type="Pfam" id="PF13487">
    <property type="entry name" value="HD_5"/>
    <property type="match status" value="1"/>
</dbReference>
<dbReference type="InterPro" id="IPR021812">
    <property type="entry name" value="DUF3391"/>
</dbReference>
<feature type="domain" description="HD-GYP" evidence="1">
    <location>
        <begin position="153"/>
        <end position="347"/>
    </location>
</feature>
<dbReference type="EMBL" id="QGGU01000008">
    <property type="protein sequence ID" value="PWK49305.1"/>
    <property type="molecule type" value="Genomic_DNA"/>
</dbReference>
<dbReference type="OrthoDB" id="9816273at2"/>
<dbReference type="GO" id="GO:0008081">
    <property type="term" value="F:phosphoric diester hydrolase activity"/>
    <property type="evidence" value="ECO:0007669"/>
    <property type="project" value="UniProtKB-ARBA"/>
</dbReference>
<name>A0A316FM93_9GAMM</name>
<comment type="caution">
    <text evidence="2">The sequence shown here is derived from an EMBL/GenBank/DDBJ whole genome shotgun (WGS) entry which is preliminary data.</text>
</comment>
<dbReference type="CDD" id="cd00077">
    <property type="entry name" value="HDc"/>
    <property type="match status" value="1"/>
</dbReference>
<dbReference type="PROSITE" id="PS51832">
    <property type="entry name" value="HD_GYP"/>
    <property type="match status" value="1"/>
</dbReference>
<protein>
    <submittedName>
        <fullName evidence="2">HD-GYP domain-containing protein (C-di-GMP phosphodiesterase class II)</fullName>
    </submittedName>
</protein>
<gene>
    <name evidence="2" type="ORF">C8D97_108215</name>
</gene>
<dbReference type="InterPro" id="IPR037522">
    <property type="entry name" value="HD_GYP_dom"/>
</dbReference>
<sequence>MHLKTQQITVSNLEVGMYVSRLDVPWVKTPFPIQGFYITKQDEINLLSQYCNHVYIDTILSKMDGSAIKHAKLPTSGKNKVDPKTQKLMNEKARMKARVEHYQVTTSIKKELKTAEKIFNNVTSTISNAMSQIENGEPIQINHVEKSIRKMVDSVIRNPDALIWMCRIRQENTYLFESAIRASVWGLVFARHLGLSRKDLNDVGAALILSAIGKSKLPRELHIGELEENEQEAYKAHIEKTLEELEFMGAVNGQIKFIISNFCERNNGSGYPRGLIGNRIPFLARIAGLADYYEQMINPRPGIEALTPVEAVADLYHNRGVLFQREMIETFIQAIGIYPTGSLVELSDHSIGIVLEQKEKARLRPKVALVKNTYGIDLEQSKIIDLSDSPADEHGAPLEVLQSLPSTAIELDTDLLTDKLFGFKWFGMAS</sequence>
<dbReference type="Gene3D" id="1.10.3210.10">
    <property type="entry name" value="Hypothetical protein af1432"/>
    <property type="match status" value="1"/>
</dbReference>
<dbReference type="PANTHER" id="PTHR43155:SF2">
    <property type="entry name" value="CYCLIC DI-GMP PHOSPHODIESTERASE PA4108"/>
    <property type="match status" value="1"/>
</dbReference>
<evidence type="ECO:0000313" key="2">
    <source>
        <dbReference type="EMBL" id="PWK49305.1"/>
    </source>
</evidence>
<dbReference type="AlphaFoldDB" id="A0A316FM93"/>
<dbReference type="RefSeq" id="WP_109764095.1">
    <property type="nucleotide sequence ID" value="NZ_QGGU01000008.1"/>
</dbReference>
<reference evidence="2 3" key="1">
    <citation type="submission" date="2018-05" db="EMBL/GenBank/DDBJ databases">
        <title>Genomic Encyclopedia of Type Strains, Phase IV (KMG-IV): sequencing the most valuable type-strain genomes for metagenomic binning, comparative biology and taxonomic classification.</title>
        <authorList>
            <person name="Goeker M."/>
        </authorList>
    </citation>
    <scope>NUCLEOTIDE SEQUENCE [LARGE SCALE GENOMIC DNA]</scope>
    <source>
        <strain evidence="2 3">DSM 25350</strain>
    </source>
</reference>
<proteinExistence type="predicted"/>
<evidence type="ECO:0000313" key="3">
    <source>
        <dbReference type="Proteomes" id="UP000245790"/>
    </source>
</evidence>
<evidence type="ECO:0000259" key="1">
    <source>
        <dbReference type="PROSITE" id="PS51832"/>
    </source>
</evidence>
<dbReference type="PANTHER" id="PTHR43155">
    <property type="entry name" value="CYCLIC DI-GMP PHOSPHODIESTERASE PA4108-RELATED"/>
    <property type="match status" value="1"/>
</dbReference>
<dbReference type="SUPFAM" id="SSF109604">
    <property type="entry name" value="HD-domain/PDEase-like"/>
    <property type="match status" value="1"/>
</dbReference>
<organism evidence="2 3">
    <name type="scientific">Pleionea mediterranea</name>
    <dbReference type="NCBI Taxonomy" id="523701"/>
    <lineage>
        <taxon>Bacteria</taxon>
        <taxon>Pseudomonadati</taxon>
        <taxon>Pseudomonadota</taxon>
        <taxon>Gammaproteobacteria</taxon>
        <taxon>Oceanospirillales</taxon>
        <taxon>Pleioneaceae</taxon>
        <taxon>Pleionea</taxon>
    </lineage>
</organism>
<keyword evidence="3" id="KW-1185">Reference proteome</keyword>
<accession>A0A316FM93</accession>
<dbReference type="InterPro" id="IPR003607">
    <property type="entry name" value="HD/PDEase_dom"/>
</dbReference>
<dbReference type="Proteomes" id="UP000245790">
    <property type="component" value="Unassembled WGS sequence"/>
</dbReference>